<evidence type="ECO:0000313" key="2">
    <source>
        <dbReference type="Proteomes" id="UP001138997"/>
    </source>
</evidence>
<accession>A0A9X1N980</accession>
<gene>
    <name evidence="1" type="ORF">LR394_03230</name>
</gene>
<dbReference type="Proteomes" id="UP001138997">
    <property type="component" value="Unassembled WGS sequence"/>
</dbReference>
<evidence type="ECO:0008006" key="3">
    <source>
        <dbReference type="Google" id="ProtNLM"/>
    </source>
</evidence>
<reference evidence="1" key="1">
    <citation type="submission" date="2021-11" db="EMBL/GenBank/DDBJ databases">
        <title>Streptomyces corallinus and Kineosporia corallina sp. nov., two new coral-derived marine actinobacteria.</title>
        <authorList>
            <person name="Buangrab K."/>
            <person name="Sutthacheep M."/>
            <person name="Yeemin T."/>
            <person name="Harunari E."/>
            <person name="Igarashi Y."/>
            <person name="Sripreechasak P."/>
            <person name="Kanchanasin P."/>
            <person name="Tanasupawat S."/>
            <person name="Phongsopitanun W."/>
        </authorList>
    </citation>
    <scope>NUCLEOTIDE SEQUENCE</scope>
    <source>
        <strain evidence="1">JCM 31032</strain>
    </source>
</reference>
<dbReference type="AlphaFoldDB" id="A0A9X1N980"/>
<organism evidence="1 2">
    <name type="scientific">Kineosporia babensis</name>
    <dbReference type="NCBI Taxonomy" id="499548"/>
    <lineage>
        <taxon>Bacteria</taxon>
        <taxon>Bacillati</taxon>
        <taxon>Actinomycetota</taxon>
        <taxon>Actinomycetes</taxon>
        <taxon>Kineosporiales</taxon>
        <taxon>Kineosporiaceae</taxon>
        <taxon>Kineosporia</taxon>
    </lineage>
</organism>
<dbReference type="RefSeq" id="WP_231438808.1">
    <property type="nucleotide sequence ID" value="NZ_JAJOMB010000001.1"/>
</dbReference>
<protein>
    <recommendedName>
        <fullName evidence="3">Ferric siderophore reductase C-terminal domain-containing protein</fullName>
    </recommendedName>
</protein>
<evidence type="ECO:0000313" key="1">
    <source>
        <dbReference type="EMBL" id="MCD5309893.1"/>
    </source>
</evidence>
<keyword evidence="2" id="KW-1185">Reference proteome</keyword>
<proteinExistence type="predicted"/>
<dbReference type="EMBL" id="JAJOMB010000001">
    <property type="protein sequence ID" value="MCD5309893.1"/>
    <property type="molecule type" value="Genomic_DNA"/>
</dbReference>
<name>A0A9X1N980_9ACTN</name>
<sequence length="254" mass="26502">MIDANPVMLLAQQLTILDPGYAALAFDQIGPGSQWFTPREVMQAMLASRASHTQAGPAVMGARLAGSLGYAAAGRLGVAMAVAGRAYDTGPDSLMLRLDEDALVAQIAVRSARMAVLPNDPLAGRPDVTVVEDRAALASWAARGAYATLAPLIDEVHAQTRYGGVAMWNQIADSVLSPATKAPLLAGQSQEAGRSIGQLLLDALVAEGAPIRRRGTVRPAQSETGGAVLDPVRGMCCLVYRQDKDKCGGCPLVK</sequence>
<comment type="caution">
    <text evidence="1">The sequence shown here is derived from an EMBL/GenBank/DDBJ whole genome shotgun (WGS) entry which is preliminary data.</text>
</comment>